<evidence type="ECO:0008006" key="4">
    <source>
        <dbReference type="Google" id="ProtNLM"/>
    </source>
</evidence>
<dbReference type="AlphaFoldDB" id="A0A0A0HNL5"/>
<dbReference type="PATRIC" id="fig|1288298.3.peg.1372"/>
<accession>A0A0A0HNL5</accession>
<sequence>MPLYEYKVLPAPTRGRKAPGVKTPEARFALGVEDLLNDMARAGWEYLRTDILPSEERQGLTSTHTVYRSVAVFRREVMVPGTDQTTAADTTPDAAPLPPRSSDMIEID</sequence>
<organism evidence="2 3">
    <name type="scientific">Roseovarius mucosus DSM 17069</name>
    <dbReference type="NCBI Taxonomy" id="1288298"/>
    <lineage>
        <taxon>Bacteria</taxon>
        <taxon>Pseudomonadati</taxon>
        <taxon>Pseudomonadota</taxon>
        <taxon>Alphaproteobacteria</taxon>
        <taxon>Rhodobacterales</taxon>
        <taxon>Roseobacteraceae</taxon>
        <taxon>Roseovarius</taxon>
    </lineage>
</organism>
<dbReference type="OrthoDB" id="7658888at2"/>
<comment type="caution">
    <text evidence="2">The sequence shown here is derived from an EMBL/GenBank/DDBJ whole genome shotgun (WGS) entry which is preliminary data.</text>
</comment>
<gene>
    <name evidence="2" type="ORF">rosmuc_01358</name>
</gene>
<protein>
    <recommendedName>
        <fullName evidence="4">DUF4177 domain-containing protein</fullName>
    </recommendedName>
</protein>
<dbReference type="EMBL" id="AONH01000007">
    <property type="protein sequence ID" value="KGM88526.1"/>
    <property type="molecule type" value="Genomic_DNA"/>
</dbReference>
<name>A0A0A0HNL5_9RHOB</name>
<dbReference type="Proteomes" id="UP000030021">
    <property type="component" value="Unassembled WGS sequence"/>
</dbReference>
<dbReference type="HOGENOM" id="CLU_174820_0_0_5"/>
<dbReference type="STRING" id="215743.ROSMUCSMR3_00405"/>
<dbReference type="eggNOG" id="ENOG5032S3Y">
    <property type="taxonomic scope" value="Bacteria"/>
</dbReference>
<dbReference type="RefSeq" id="WP_037271298.1">
    <property type="nucleotide sequence ID" value="NZ_KN293978.2"/>
</dbReference>
<proteinExistence type="predicted"/>
<feature type="compositionally biased region" description="Low complexity" evidence="1">
    <location>
        <begin position="81"/>
        <end position="94"/>
    </location>
</feature>
<reference evidence="2 3" key="1">
    <citation type="submission" date="2013-01" db="EMBL/GenBank/DDBJ databases">
        <authorList>
            <person name="Fiebig A."/>
            <person name="Goeker M."/>
            <person name="Klenk H.-P.P."/>
        </authorList>
    </citation>
    <scope>NUCLEOTIDE SEQUENCE [LARGE SCALE GENOMIC DNA]</scope>
    <source>
        <strain evidence="2 3">DSM 17069</strain>
    </source>
</reference>
<evidence type="ECO:0000256" key="1">
    <source>
        <dbReference type="SAM" id="MobiDB-lite"/>
    </source>
</evidence>
<feature type="region of interest" description="Disordered" evidence="1">
    <location>
        <begin position="81"/>
        <end position="108"/>
    </location>
</feature>
<evidence type="ECO:0000313" key="2">
    <source>
        <dbReference type="EMBL" id="KGM88526.1"/>
    </source>
</evidence>
<evidence type="ECO:0000313" key="3">
    <source>
        <dbReference type="Proteomes" id="UP000030021"/>
    </source>
</evidence>